<protein>
    <recommendedName>
        <fullName evidence="4">assimilatory sulfite reductase (ferredoxin)</fullName>
        <ecNumber evidence="4">1.8.7.1</ecNumber>
    </recommendedName>
</protein>
<feature type="domain" description="Nitrite/sulphite reductase 4Fe-4S" evidence="14">
    <location>
        <begin position="469"/>
        <end position="604"/>
    </location>
</feature>
<dbReference type="InterPro" id="IPR045854">
    <property type="entry name" value="NO2/SO3_Rdtase_4Fe4S_sf"/>
</dbReference>
<dbReference type="Pfam" id="PF01077">
    <property type="entry name" value="NIR_SIR"/>
    <property type="match status" value="2"/>
</dbReference>
<dbReference type="AlphaFoldDB" id="A0A5Q2FLN2"/>
<accession>A0A5Q2FLN2</accession>
<evidence type="ECO:0000256" key="9">
    <source>
        <dbReference type="ARBA" id="ARBA00023002"/>
    </source>
</evidence>
<dbReference type="PRINTS" id="PR00397">
    <property type="entry name" value="SIROHAEM"/>
</dbReference>
<dbReference type="KEGG" id="rain:Rai3103_14445"/>
<name>A0A5Q2FLN2_9ACTN</name>
<feature type="compositionally biased region" description="Basic and acidic residues" evidence="13">
    <location>
        <begin position="55"/>
        <end position="67"/>
    </location>
</feature>
<dbReference type="InterPro" id="IPR051329">
    <property type="entry name" value="NIR_SIR_4Fe-4S"/>
</dbReference>
<dbReference type="PANTHER" id="PTHR32439">
    <property type="entry name" value="FERREDOXIN--NITRITE REDUCTASE, CHLOROPLASTIC"/>
    <property type="match status" value="1"/>
</dbReference>
<evidence type="ECO:0000256" key="2">
    <source>
        <dbReference type="ARBA" id="ARBA00003247"/>
    </source>
</evidence>
<dbReference type="PANTHER" id="PTHR32439:SF0">
    <property type="entry name" value="FERREDOXIN--NITRITE REDUCTASE, CHLOROPLASTIC"/>
    <property type="match status" value="1"/>
</dbReference>
<evidence type="ECO:0000313" key="17">
    <source>
        <dbReference type="Proteomes" id="UP000386847"/>
    </source>
</evidence>
<dbReference type="InterPro" id="IPR006067">
    <property type="entry name" value="NO2/SO3_Rdtase_4Fe4S_dom"/>
</dbReference>
<gene>
    <name evidence="16" type="ORF">Rai3103_14445</name>
</gene>
<organism evidence="16 17">
    <name type="scientific">Raineyella fluvialis</name>
    <dbReference type="NCBI Taxonomy" id="2662261"/>
    <lineage>
        <taxon>Bacteria</taxon>
        <taxon>Bacillati</taxon>
        <taxon>Actinomycetota</taxon>
        <taxon>Actinomycetes</taxon>
        <taxon>Propionibacteriales</taxon>
        <taxon>Propionibacteriaceae</taxon>
        <taxon>Raineyella</taxon>
    </lineage>
</organism>
<dbReference type="InterPro" id="IPR036136">
    <property type="entry name" value="Nit/Sulf_reduc_fer-like_dom_sf"/>
</dbReference>
<feature type="compositionally biased region" description="Low complexity" evidence="13">
    <location>
        <begin position="29"/>
        <end position="38"/>
    </location>
</feature>
<dbReference type="GO" id="GO:0020037">
    <property type="term" value="F:heme binding"/>
    <property type="evidence" value="ECO:0007669"/>
    <property type="project" value="InterPro"/>
</dbReference>
<evidence type="ECO:0000256" key="11">
    <source>
        <dbReference type="ARBA" id="ARBA00023014"/>
    </source>
</evidence>
<dbReference type="EMBL" id="CP045725">
    <property type="protein sequence ID" value="QGF25266.1"/>
    <property type="molecule type" value="Genomic_DNA"/>
</dbReference>
<reference evidence="16 17" key="1">
    <citation type="submission" date="2019-10" db="EMBL/GenBank/DDBJ databases">
        <title>Genomic analysis of Raineyella sp. CBA3103.</title>
        <authorList>
            <person name="Roh S.W."/>
        </authorList>
    </citation>
    <scope>NUCLEOTIDE SEQUENCE [LARGE SCALE GENOMIC DNA]</scope>
    <source>
        <strain evidence="16 17">CBA3103</strain>
    </source>
</reference>
<evidence type="ECO:0000313" key="16">
    <source>
        <dbReference type="EMBL" id="QGF25266.1"/>
    </source>
</evidence>
<dbReference type="PROSITE" id="PS00365">
    <property type="entry name" value="NIR_SIR"/>
    <property type="match status" value="1"/>
</dbReference>
<dbReference type="GO" id="GO:0050311">
    <property type="term" value="F:sulfite reductase (ferredoxin) activity"/>
    <property type="evidence" value="ECO:0007669"/>
    <property type="project" value="UniProtKB-EC"/>
</dbReference>
<keyword evidence="17" id="KW-1185">Reference proteome</keyword>
<dbReference type="Pfam" id="PF03460">
    <property type="entry name" value="NIR_SIR_ferr"/>
    <property type="match status" value="2"/>
</dbReference>
<dbReference type="InterPro" id="IPR005117">
    <property type="entry name" value="NiRdtase/SiRdtase_haem-b_fer"/>
</dbReference>
<keyword evidence="9" id="KW-0560">Oxidoreductase</keyword>
<comment type="similarity">
    <text evidence="3">Belongs to the nitrite and sulfite reductase 4Fe-4S domain family.</text>
</comment>
<dbReference type="SUPFAM" id="SSF55124">
    <property type="entry name" value="Nitrite/Sulfite reductase N-terminal domain-like"/>
    <property type="match status" value="2"/>
</dbReference>
<feature type="domain" description="Nitrite/Sulfite reductase ferredoxin-like" evidence="15">
    <location>
        <begin position="148"/>
        <end position="208"/>
    </location>
</feature>
<dbReference type="Gene3D" id="3.90.480.20">
    <property type="match status" value="1"/>
</dbReference>
<evidence type="ECO:0000256" key="10">
    <source>
        <dbReference type="ARBA" id="ARBA00023004"/>
    </source>
</evidence>
<evidence type="ECO:0000259" key="14">
    <source>
        <dbReference type="Pfam" id="PF01077"/>
    </source>
</evidence>
<evidence type="ECO:0000259" key="15">
    <source>
        <dbReference type="Pfam" id="PF03460"/>
    </source>
</evidence>
<feature type="region of interest" description="Disordered" evidence="13">
    <location>
        <begin position="1"/>
        <end position="74"/>
    </location>
</feature>
<keyword evidence="11" id="KW-0411">Iron-sulfur</keyword>
<evidence type="ECO:0000256" key="6">
    <source>
        <dbReference type="ARBA" id="ARBA00022617"/>
    </source>
</evidence>
<dbReference type="Proteomes" id="UP000386847">
    <property type="component" value="Chromosome"/>
</dbReference>
<comment type="catalytic activity">
    <reaction evidence="12">
        <text>hydrogen sulfide + 6 oxidized [2Fe-2S]-[ferredoxin] + 3 H2O = sulfite + 6 reduced [2Fe-2S]-[ferredoxin] + 7 H(+)</text>
        <dbReference type="Rhea" id="RHEA:23132"/>
        <dbReference type="Rhea" id="RHEA-COMP:10000"/>
        <dbReference type="Rhea" id="RHEA-COMP:10001"/>
        <dbReference type="ChEBI" id="CHEBI:15377"/>
        <dbReference type="ChEBI" id="CHEBI:15378"/>
        <dbReference type="ChEBI" id="CHEBI:17359"/>
        <dbReference type="ChEBI" id="CHEBI:29919"/>
        <dbReference type="ChEBI" id="CHEBI:33737"/>
        <dbReference type="ChEBI" id="CHEBI:33738"/>
        <dbReference type="EC" id="1.8.7.1"/>
    </reaction>
</comment>
<evidence type="ECO:0000256" key="12">
    <source>
        <dbReference type="ARBA" id="ARBA00049518"/>
    </source>
</evidence>
<dbReference type="Gene3D" id="3.30.413.10">
    <property type="entry name" value="Sulfite Reductase Hemoprotein, domain 1"/>
    <property type="match status" value="2"/>
</dbReference>
<keyword evidence="8" id="KW-0883">Thioether bond</keyword>
<evidence type="ECO:0000256" key="1">
    <source>
        <dbReference type="ARBA" id="ARBA00001966"/>
    </source>
</evidence>
<evidence type="ECO:0000256" key="5">
    <source>
        <dbReference type="ARBA" id="ARBA00022485"/>
    </source>
</evidence>
<keyword evidence="7" id="KW-0479">Metal-binding</keyword>
<evidence type="ECO:0000256" key="4">
    <source>
        <dbReference type="ARBA" id="ARBA00012353"/>
    </source>
</evidence>
<evidence type="ECO:0000256" key="13">
    <source>
        <dbReference type="SAM" id="MobiDB-lite"/>
    </source>
</evidence>
<keyword evidence="10" id="KW-0408">Iron</keyword>
<proteinExistence type="inferred from homology"/>
<sequence length="611" mass="67297">MGWLTSRNTDGEARLPLGARPPPGGRGGSPPARCRGGPVSYDRTTTPTVPGHAPAGERVRGPKKDRSNGQWAIDGRAPLNHNEEFKQEDDGLNVRQRILDVYAKQGFDSIPTDDLFGRMRWWGLYTQRDQSFDATRTGKLTDAELSDRYFMQRIRVDGQILSTEQVRVIAGISQDFARNSLDITDRQNIQLHWVRIEDVPELWGRLDAVGLNTITACGDTPRGFLGSPVAGIAADEIIDPTPLIEEIRERYINDPHFTNLPRKFKTAITGHPSLDVCHEINDISFVGVQHPEYGAGYDLWVGGGLSTAPRFAERVGVFVRPEEAAEVWAGVIAIFRDYGYRRSRNKARLKFLVADWGPEKFRQVLQDEYLHRALPDGPAPVSNGTAGDHVGIHDQKDGRKYIGFAPTVGRVGGTTLARVADLAEAAGSQRISFTPHQKLLILDVDPDKVDELVTAMDELGLKAKPSPFRRATMACTGIEYCKLAFVETKGLASRVIDDLEQRFEGVDLDTPISLHLNGCPNSCARIQTADIGLKGQLLGGTEFGFQVHLGGGLASADRDEAGLGHTVRGLKVSADDLPGYVERVVRRFLDQRLAGESFSAWVARSDDKEFL</sequence>
<dbReference type="InterPro" id="IPR006066">
    <property type="entry name" value="NO2/SO3_Rdtase_FeS/sirohaem_BS"/>
</dbReference>
<comment type="cofactor">
    <cofactor evidence="1">
        <name>[4Fe-4S] cluster</name>
        <dbReference type="ChEBI" id="CHEBI:49883"/>
    </cofactor>
</comment>
<dbReference type="GO" id="GO:0051539">
    <property type="term" value="F:4 iron, 4 sulfur cluster binding"/>
    <property type="evidence" value="ECO:0007669"/>
    <property type="project" value="UniProtKB-KW"/>
</dbReference>
<dbReference type="EC" id="1.8.7.1" evidence="4"/>
<keyword evidence="6" id="KW-0349">Heme</keyword>
<dbReference type="FunFam" id="3.30.413.10:FF:000009">
    <property type="entry name" value="Sulfite reductase [ferredoxin]"/>
    <property type="match status" value="1"/>
</dbReference>
<evidence type="ECO:0000256" key="3">
    <source>
        <dbReference type="ARBA" id="ARBA00010429"/>
    </source>
</evidence>
<keyword evidence="5" id="KW-0004">4Fe-4S</keyword>
<feature type="domain" description="Nitrite/Sulfite reductase ferredoxin-like" evidence="15">
    <location>
        <begin position="393"/>
        <end position="458"/>
    </location>
</feature>
<comment type="function">
    <text evidence="2">Catalyzes the reduction of sulfite to sulfide, a step in the biosynthesis of sulfur-containing amino acids and cofactors.</text>
</comment>
<dbReference type="GO" id="GO:0046872">
    <property type="term" value="F:metal ion binding"/>
    <property type="evidence" value="ECO:0007669"/>
    <property type="project" value="UniProtKB-KW"/>
</dbReference>
<evidence type="ECO:0000256" key="8">
    <source>
        <dbReference type="ARBA" id="ARBA00022784"/>
    </source>
</evidence>
<dbReference type="SUPFAM" id="SSF56014">
    <property type="entry name" value="Nitrite and sulphite reductase 4Fe-4S domain-like"/>
    <property type="match status" value="2"/>
</dbReference>
<evidence type="ECO:0000256" key="7">
    <source>
        <dbReference type="ARBA" id="ARBA00022723"/>
    </source>
</evidence>
<feature type="domain" description="Nitrite/sulphite reductase 4Fe-4S" evidence="14">
    <location>
        <begin position="217"/>
        <end position="371"/>
    </location>
</feature>